<dbReference type="InterPro" id="IPR000160">
    <property type="entry name" value="GGDEF_dom"/>
</dbReference>
<keyword evidence="5" id="KW-1185">Reference proteome</keyword>
<dbReference type="Proteomes" id="UP001141619">
    <property type="component" value="Unassembled WGS sequence"/>
</dbReference>
<accession>A0A9X3TW47</accession>
<comment type="caution">
    <text evidence="4">The sequence shown here is derived from an EMBL/GenBank/DDBJ whole genome shotgun (WGS) entry which is preliminary data.</text>
</comment>
<feature type="transmembrane region" description="Helical" evidence="1">
    <location>
        <begin position="87"/>
        <end position="110"/>
    </location>
</feature>
<dbReference type="PROSITE" id="PS50883">
    <property type="entry name" value="EAL"/>
    <property type="match status" value="1"/>
</dbReference>
<evidence type="ECO:0000313" key="5">
    <source>
        <dbReference type="Proteomes" id="UP001141619"/>
    </source>
</evidence>
<dbReference type="PANTHER" id="PTHR44757">
    <property type="entry name" value="DIGUANYLATE CYCLASE DGCP"/>
    <property type="match status" value="1"/>
</dbReference>
<sequence>MAQKLDLPRLKDRVTTLYSQTPAQVLTGLVTSLILLIFQNYLGISGLTGFAIAIAATQLLRLGPWIYFRRVPPRHGQRLWYSRAETFFLLCSALAALTIGLTAADILVLADRNSQFLVIFLMAPPLAISLTLAPASAHASSLNAMLILGVPALLHLLSPTPDLLQVEARLLVMMGLLLWVSFRLERQANALNETVRQCAELEAHLASQAYLANRTRETLQNVLGCVSFGIAIYDRHLHLTALNAAYVELFPQNSGLIREGARLEDVHRLLFQYHDPIDDLANHRILIFLKKISEEPTATDHRLEHTLVDGRIIHIHAQRMPDNGWVLTTMDMTSGRKAATEAMLHLSRHDSLTGLPNRTMIRRNLERNVTRASRPRDLVAVMLFNLSGFRSINDGFGTDIGDEILLNVAQRLNQNCDKSDTVGRLGGDEFAVISTVLSSPHAVEQQARVLANALRQPIEINGQKIDLGVAAGITIYPHDQSSPDELLRNAGHALNRARSADKNSIVLFDQGMQKELQARAALEIDIRANLDSHQFSFHYQPQIDLQSKQLVGVEALLRWNHPERGWVSPDQFIPVAEMSRLIIPLTERMLPEVCEQARIWDSRGLPPFKIAVNLSPIHIAEGSFPAFLRETLAAFNLRAERFEFEITETAIMGNSELAIESLREIEATGATLAVDDFGTGYASISYLRQFPVSKLKIDRSFVMELTLDPNARAIVAAVTRLGHSFGLKVVAEGVETEAQAQALTAIHCDMAQGYLFSRALTGDDLSRWAEERFVRSVVTNWTRPQSGTAE</sequence>
<proteinExistence type="predicted"/>
<evidence type="ECO:0000256" key="1">
    <source>
        <dbReference type="SAM" id="Phobius"/>
    </source>
</evidence>
<gene>
    <name evidence="4" type="ORF">NYP16_01525</name>
</gene>
<dbReference type="RefSeq" id="WP_274942343.1">
    <property type="nucleotide sequence ID" value="NZ_JANWOI010000001.1"/>
</dbReference>
<keyword evidence="1" id="KW-0472">Membrane</keyword>
<dbReference type="InterPro" id="IPR052155">
    <property type="entry name" value="Biofilm_reg_signaling"/>
</dbReference>
<feature type="transmembrane region" description="Helical" evidence="1">
    <location>
        <begin position="116"/>
        <end position="133"/>
    </location>
</feature>
<dbReference type="CDD" id="cd01949">
    <property type="entry name" value="GGDEF"/>
    <property type="match status" value="1"/>
</dbReference>
<feature type="domain" description="GGDEF" evidence="3">
    <location>
        <begin position="377"/>
        <end position="510"/>
    </location>
</feature>
<name>A0A9X3TW47_9PROT</name>
<dbReference type="Pfam" id="PF00563">
    <property type="entry name" value="EAL"/>
    <property type="match status" value="1"/>
</dbReference>
<keyword evidence="1" id="KW-0812">Transmembrane</keyword>
<feature type="transmembrane region" description="Helical" evidence="1">
    <location>
        <begin position="21"/>
        <end position="41"/>
    </location>
</feature>
<dbReference type="InterPro" id="IPR001633">
    <property type="entry name" value="EAL_dom"/>
</dbReference>
<feature type="transmembrane region" description="Helical" evidence="1">
    <location>
        <begin position="47"/>
        <end position="67"/>
    </location>
</feature>
<dbReference type="CDD" id="cd01948">
    <property type="entry name" value="EAL"/>
    <property type="match status" value="1"/>
</dbReference>
<dbReference type="EMBL" id="JANWOI010000001">
    <property type="protein sequence ID" value="MDA5192639.1"/>
    <property type="molecule type" value="Genomic_DNA"/>
</dbReference>
<evidence type="ECO:0000313" key="4">
    <source>
        <dbReference type="EMBL" id="MDA5192639.1"/>
    </source>
</evidence>
<evidence type="ECO:0000259" key="3">
    <source>
        <dbReference type="PROSITE" id="PS50887"/>
    </source>
</evidence>
<reference evidence="4" key="2">
    <citation type="journal article" date="2023" name="Syst. Appl. Microbiol.">
        <title>Govania unica gen. nov., sp. nov., a rare biosphere bacterium that represents a novel family in the class Alphaproteobacteria.</title>
        <authorList>
            <person name="Vandamme P."/>
            <person name="Peeters C."/>
            <person name="Hettiarachchi A."/>
            <person name="Cnockaert M."/>
            <person name="Carlier A."/>
        </authorList>
    </citation>
    <scope>NUCLEOTIDE SEQUENCE</scope>
    <source>
        <strain evidence="4">LMG 31809</strain>
    </source>
</reference>
<organism evidence="4 5">
    <name type="scientific">Govanella unica</name>
    <dbReference type="NCBI Taxonomy" id="2975056"/>
    <lineage>
        <taxon>Bacteria</taxon>
        <taxon>Pseudomonadati</taxon>
        <taxon>Pseudomonadota</taxon>
        <taxon>Alphaproteobacteria</taxon>
        <taxon>Emcibacterales</taxon>
        <taxon>Govanellaceae</taxon>
        <taxon>Govanella</taxon>
    </lineage>
</organism>
<dbReference type="PROSITE" id="PS50887">
    <property type="entry name" value="GGDEF"/>
    <property type="match status" value="1"/>
</dbReference>
<dbReference type="NCBIfam" id="TIGR00254">
    <property type="entry name" value="GGDEF"/>
    <property type="match status" value="1"/>
</dbReference>
<dbReference type="SUPFAM" id="SSF141868">
    <property type="entry name" value="EAL domain-like"/>
    <property type="match status" value="1"/>
</dbReference>
<protein>
    <submittedName>
        <fullName evidence="4">EAL domain-containing protein</fullName>
    </submittedName>
</protein>
<dbReference type="SMART" id="SM00267">
    <property type="entry name" value="GGDEF"/>
    <property type="match status" value="1"/>
</dbReference>
<keyword evidence="1" id="KW-1133">Transmembrane helix</keyword>
<dbReference type="SMART" id="SM00052">
    <property type="entry name" value="EAL"/>
    <property type="match status" value="1"/>
</dbReference>
<dbReference type="PANTHER" id="PTHR44757:SF2">
    <property type="entry name" value="BIOFILM ARCHITECTURE MAINTENANCE PROTEIN MBAA"/>
    <property type="match status" value="1"/>
</dbReference>
<reference evidence="4" key="1">
    <citation type="submission" date="2022-08" db="EMBL/GenBank/DDBJ databases">
        <authorList>
            <person name="Vandamme P."/>
            <person name="Hettiarachchi A."/>
            <person name="Peeters C."/>
            <person name="Cnockaert M."/>
            <person name="Carlier A."/>
        </authorList>
    </citation>
    <scope>NUCLEOTIDE SEQUENCE</scope>
    <source>
        <strain evidence="4">LMG 31809</strain>
    </source>
</reference>
<dbReference type="Pfam" id="PF12860">
    <property type="entry name" value="PAS_7"/>
    <property type="match status" value="1"/>
</dbReference>
<dbReference type="InterPro" id="IPR035919">
    <property type="entry name" value="EAL_sf"/>
</dbReference>
<dbReference type="InterPro" id="IPR029787">
    <property type="entry name" value="Nucleotide_cyclase"/>
</dbReference>
<dbReference type="InterPro" id="IPR043128">
    <property type="entry name" value="Rev_trsase/Diguanyl_cyclase"/>
</dbReference>
<dbReference type="Gene3D" id="3.20.20.450">
    <property type="entry name" value="EAL domain"/>
    <property type="match status" value="1"/>
</dbReference>
<dbReference type="SUPFAM" id="SSF55073">
    <property type="entry name" value="Nucleotide cyclase"/>
    <property type="match status" value="1"/>
</dbReference>
<dbReference type="Gene3D" id="3.30.70.270">
    <property type="match status" value="1"/>
</dbReference>
<feature type="domain" description="EAL" evidence="2">
    <location>
        <begin position="519"/>
        <end position="773"/>
    </location>
</feature>
<dbReference type="AlphaFoldDB" id="A0A9X3TW47"/>
<dbReference type="Pfam" id="PF00990">
    <property type="entry name" value="GGDEF"/>
    <property type="match status" value="1"/>
</dbReference>
<evidence type="ECO:0000259" key="2">
    <source>
        <dbReference type="PROSITE" id="PS50883"/>
    </source>
</evidence>